<organism evidence="1 2">
    <name type="scientific">Dendrobium catenatum</name>
    <dbReference type="NCBI Taxonomy" id="906689"/>
    <lineage>
        <taxon>Eukaryota</taxon>
        <taxon>Viridiplantae</taxon>
        <taxon>Streptophyta</taxon>
        <taxon>Embryophyta</taxon>
        <taxon>Tracheophyta</taxon>
        <taxon>Spermatophyta</taxon>
        <taxon>Magnoliopsida</taxon>
        <taxon>Liliopsida</taxon>
        <taxon>Asparagales</taxon>
        <taxon>Orchidaceae</taxon>
        <taxon>Epidendroideae</taxon>
        <taxon>Malaxideae</taxon>
        <taxon>Dendrobiinae</taxon>
        <taxon>Dendrobium</taxon>
    </lineage>
</organism>
<gene>
    <name evidence="1" type="ORF">MA16_Dca019906</name>
</gene>
<evidence type="ECO:0008006" key="3">
    <source>
        <dbReference type="Google" id="ProtNLM"/>
    </source>
</evidence>
<proteinExistence type="predicted"/>
<dbReference type="AlphaFoldDB" id="A0A2I0XEM3"/>
<reference evidence="1 2" key="1">
    <citation type="journal article" date="2016" name="Sci. Rep.">
        <title>The Dendrobium catenatum Lindl. genome sequence provides insights into polysaccharide synthase, floral development and adaptive evolution.</title>
        <authorList>
            <person name="Zhang G.Q."/>
            <person name="Xu Q."/>
            <person name="Bian C."/>
            <person name="Tsai W.C."/>
            <person name="Yeh C.M."/>
            <person name="Liu K.W."/>
            <person name="Yoshida K."/>
            <person name="Zhang L.S."/>
            <person name="Chang S.B."/>
            <person name="Chen F."/>
            <person name="Shi Y."/>
            <person name="Su Y.Y."/>
            <person name="Zhang Y.Q."/>
            <person name="Chen L.J."/>
            <person name="Yin Y."/>
            <person name="Lin M."/>
            <person name="Huang H."/>
            <person name="Deng H."/>
            <person name="Wang Z.W."/>
            <person name="Zhu S.L."/>
            <person name="Zhao X."/>
            <person name="Deng C."/>
            <person name="Niu S.C."/>
            <person name="Huang J."/>
            <person name="Wang M."/>
            <person name="Liu G.H."/>
            <person name="Yang H.J."/>
            <person name="Xiao X.J."/>
            <person name="Hsiao Y.Y."/>
            <person name="Wu W.L."/>
            <person name="Chen Y.Y."/>
            <person name="Mitsuda N."/>
            <person name="Ohme-Takagi M."/>
            <person name="Luo Y.B."/>
            <person name="Van de Peer Y."/>
            <person name="Liu Z.J."/>
        </authorList>
    </citation>
    <scope>NUCLEOTIDE SEQUENCE [LARGE SCALE GENOMIC DNA]</scope>
    <source>
        <tissue evidence="1">The whole plant</tissue>
    </source>
</reference>
<dbReference type="PANTHER" id="PTHR47718:SF17">
    <property type="entry name" value="PROTEIN FAR1-RELATED SEQUENCE 5-LIKE"/>
    <property type="match status" value="1"/>
</dbReference>
<dbReference type="Proteomes" id="UP000233837">
    <property type="component" value="Unassembled WGS sequence"/>
</dbReference>
<protein>
    <recommendedName>
        <fullName evidence="3">Protein FAR1-RELATED SEQUENCE</fullName>
    </recommendedName>
</protein>
<reference evidence="1 2" key="2">
    <citation type="journal article" date="2017" name="Nature">
        <title>The Apostasia genome and the evolution of orchids.</title>
        <authorList>
            <person name="Zhang G.Q."/>
            <person name="Liu K.W."/>
            <person name="Li Z."/>
            <person name="Lohaus R."/>
            <person name="Hsiao Y.Y."/>
            <person name="Niu S.C."/>
            <person name="Wang J.Y."/>
            <person name="Lin Y.C."/>
            <person name="Xu Q."/>
            <person name="Chen L.J."/>
            <person name="Yoshida K."/>
            <person name="Fujiwara S."/>
            <person name="Wang Z.W."/>
            <person name="Zhang Y.Q."/>
            <person name="Mitsuda N."/>
            <person name="Wang M."/>
            <person name="Liu G.H."/>
            <person name="Pecoraro L."/>
            <person name="Huang H.X."/>
            <person name="Xiao X.J."/>
            <person name="Lin M."/>
            <person name="Wu X.Y."/>
            <person name="Wu W.L."/>
            <person name="Chen Y.Y."/>
            <person name="Chang S.B."/>
            <person name="Sakamoto S."/>
            <person name="Ohme-Takagi M."/>
            <person name="Yagi M."/>
            <person name="Zeng S.J."/>
            <person name="Shen C.Y."/>
            <person name="Yeh C.M."/>
            <person name="Luo Y.B."/>
            <person name="Tsai W.C."/>
            <person name="Van de Peer Y."/>
            <person name="Liu Z.J."/>
        </authorList>
    </citation>
    <scope>NUCLEOTIDE SEQUENCE [LARGE SCALE GENOMIC DNA]</scope>
    <source>
        <tissue evidence="1">The whole plant</tissue>
    </source>
</reference>
<name>A0A2I0XEM3_9ASPA</name>
<sequence length="60" mass="7061">MIIEGNLHNNGWLEDLYNIKNKWSTAFNNDYFNLGILSTQRSESTNNIFHGISKPHKFYN</sequence>
<dbReference type="PANTHER" id="PTHR47718">
    <property type="entry name" value="OS01G0519700 PROTEIN"/>
    <property type="match status" value="1"/>
</dbReference>
<evidence type="ECO:0000313" key="1">
    <source>
        <dbReference type="EMBL" id="PKU86361.1"/>
    </source>
</evidence>
<accession>A0A2I0XEM3</accession>
<evidence type="ECO:0000313" key="2">
    <source>
        <dbReference type="Proteomes" id="UP000233837"/>
    </source>
</evidence>
<dbReference type="EMBL" id="KZ501951">
    <property type="protein sequence ID" value="PKU86361.1"/>
    <property type="molecule type" value="Genomic_DNA"/>
</dbReference>
<keyword evidence="2" id="KW-1185">Reference proteome</keyword>